<feature type="compositionally biased region" description="Basic and acidic residues" evidence="1">
    <location>
        <begin position="421"/>
        <end position="430"/>
    </location>
</feature>
<feature type="compositionally biased region" description="Basic and acidic residues" evidence="1">
    <location>
        <begin position="363"/>
        <end position="374"/>
    </location>
</feature>
<evidence type="ECO:0000256" key="2">
    <source>
        <dbReference type="SAM" id="SignalP"/>
    </source>
</evidence>
<feature type="compositionally biased region" description="Acidic residues" evidence="1">
    <location>
        <begin position="679"/>
        <end position="689"/>
    </location>
</feature>
<feature type="compositionally biased region" description="Low complexity" evidence="1">
    <location>
        <begin position="740"/>
        <end position="749"/>
    </location>
</feature>
<feature type="compositionally biased region" description="Basic and acidic residues" evidence="1">
    <location>
        <begin position="700"/>
        <end position="710"/>
    </location>
</feature>
<dbReference type="Proteomes" id="UP000001449">
    <property type="component" value="Chromosome 2"/>
</dbReference>
<feature type="region of interest" description="Disordered" evidence="1">
    <location>
        <begin position="582"/>
        <end position="782"/>
    </location>
</feature>
<gene>
    <name evidence="3" type="ORF">THAPSDRAFT_21398</name>
</gene>
<reference evidence="3 4" key="1">
    <citation type="journal article" date="2004" name="Science">
        <title>The genome of the diatom Thalassiosira pseudonana: ecology, evolution, and metabolism.</title>
        <authorList>
            <person name="Armbrust E.V."/>
            <person name="Berges J.A."/>
            <person name="Bowler C."/>
            <person name="Green B.R."/>
            <person name="Martinez D."/>
            <person name="Putnam N.H."/>
            <person name="Zhou S."/>
            <person name="Allen A.E."/>
            <person name="Apt K.E."/>
            <person name="Bechner M."/>
            <person name="Brzezinski M.A."/>
            <person name="Chaal B.K."/>
            <person name="Chiovitti A."/>
            <person name="Davis A.K."/>
            <person name="Demarest M.S."/>
            <person name="Detter J.C."/>
            <person name="Glavina T."/>
            <person name="Goodstein D."/>
            <person name="Hadi M.Z."/>
            <person name="Hellsten U."/>
            <person name="Hildebrand M."/>
            <person name="Jenkins B.D."/>
            <person name="Jurka J."/>
            <person name="Kapitonov V.V."/>
            <person name="Kroger N."/>
            <person name="Lau W.W."/>
            <person name="Lane T.W."/>
            <person name="Larimer F.W."/>
            <person name="Lippmeier J.C."/>
            <person name="Lucas S."/>
            <person name="Medina M."/>
            <person name="Montsant A."/>
            <person name="Obornik M."/>
            <person name="Parker M.S."/>
            <person name="Palenik B."/>
            <person name="Pazour G.J."/>
            <person name="Richardson P.M."/>
            <person name="Rynearson T.A."/>
            <person name="Saito M.A."/>
            <person name="Schwartz D.C."/>
            <person name="Thamatrakoln K."/>
            <person name="Valentin K."/>
            <person name="Vardi A."/>
            <person name="Wilkerson F.P."/>
            <person name="Rokhsar D.S."/>
        </authorList>
    </citation>
    <scope>NUCLEOTIDE SEQUENCE [LARGE SCALE GENOMIC DNA]</scope>
    <source>
        <strain evidence="3 4">CCMP1335</strain>
    </source>
</reference>
<dbReference type="GeneID" id="7446684"/>
<keyword evidence="2" id="KW-0732">Signal</keyword>
<keyword evidence="4" id="KW-1185">Reference proteome</keyword>
<evidence type="ECO:0000313" key="4">
    <source>
        <dbReference type="Proteomes" id="UP000001449"/>
    </source>
</evidence>
<feature type="region of interest" description="Disordered" evidence="1">
    <location>
        <begin position="354"/>
        <end position="525"/>
    </location>
</feature>
<name>B8BV36_THAPS</name>
<feature type="compositionally biased region" description="Basic and acidic residues" evidence="1">
    <location>
        <begin position="441"/>
        <end position="458"/>
    </location>
</feature>
<feature type="compositionally biased region" description="Polar residues" evidence="1">
    <location>
        <begin position="690"/>
        <end position="699"/>
    </location>
</feature>
<dbReference type="KEGG" id="tps:THAPSDRAFT_21398"/>
<evidence type="ECO:0000313" key="3">
    <source>
        <dbReference type="EMBL" id="EED94867.1"/>
    </source>
</evidence>
<feature type="compositionally biased region" description="Acidic residues" evidence="1">
    <location>
        <begin position="213"/>
        <end position="222"/>
    </location>
</feature>
<feature type="region of interest" description="Disordered" evidence="1">
    <location>
        <begin position="159"/>
        <end position="232"/>
    </location>
</feature>
<feature type="compositionally biased region" description="Basic and acidic residues" evidence="1">
    <location>
        <begin position="634"/>
        <end position="671"/>
    </location>
</feature>
<feature type="compositionally biased region" description="Basic and acidic residues" evidence="1">
    <location>
        <begin position="760"/>
        <end position="782"/>
    </location>
</feature>
<dbReference type="RefSeq" id="XP_002287424.1">
    <property type="nucleotide sequence ID" value="XM_002287388.1"/>
</dbReference>
<accession>B8BV36</accession>
<feature type="compositionally biased region" description="Basic and acidic residues" evidence="1">
    <location>
        <begin position="159"/>
        <end position="184"/>
    </location>
</feature>
<organism evidence="3 4">
    <name type="scientific">Thalassiosira pseudonana</name>
    <name type="common">Marine diatom</name>
    <name type="synonym">Cyclotella nana</name>
    <dbReference type="NCBI Taxonomy" id="35128"/>
    <lineage>
        <taxon>Eukaryota</taxon>
        <taxon>Sar</taxon>
        <taxon>Stramenopiles</taxon>
        <taxon>Ochrophyta</taxon>
        <taxon>Bacillariophyta</taxon>
        <taxon>Coscinodiscophyceae</taxon>
        <taxon>Thalassiosirophycidae</taxon>
        <taxon>Thalassiosirales</taxon>
        <taxon>Thalassiosiraceae</taxon>
        <taxon>Thalassiosira</taxon>
    </lineage>
</organism>
<dbReference type="HOGENOM" id="CLU_358474_0_0_1"/>
<feature type="signal peptide" evidence="2">
    <location>
        <begin position="1"/>
        <end position="26"/>
    </location>
</feature>
<dbReference type="PaxDb" id="35128-Thaps21398"/>
<protein>
    <submittedName>
        <fullName evidence="3">Uncharacterized protein</fullName>
    </submittedName>
</protein>
<feature type="compositionally biased region" description="Basic and acidic residues" evidence="1">
    <location>
        <begin position="611"/>
        <end position="624"/>
    </location>
</feature>
<dbReference type="InParanoid" id="B8BV36"/>
<proteinExistence type="predicted"/>
<reference evidence="3 4" key="2">
    <citation type="journal article" date="2008" name="Nature">
        <title>The Phaeodactylum genome reveals the evolutionary history of diatom genomes.</title>
        <authorList>
            <person name="Bowler C."/>
            <person name="Allen A.E."/>
            <person name="Badger J.H."/>
            <person name="Grimwood J."/>
            <person name="Jabbari K."/>
            <person name="Kuo A."/>
            <person name="Maheswari U."/>
            <person name="Martens C."/>
            <person name="Maumus F."/>
            <person name="Otillar R.P."/>
            <person name="Rayko E."/>
            <person name="Salamov A."/>
            <person name="Vandepoele K."/>
            <person name="Beszteri B."/>
            <person name="Gruber A."/>
            <person name="Heijde M."/>
            <person name="Katinka M."/>
            <person name="Mock T."/>
            <person name="Valentin K."/>
            <person name="Verret F."/>
            <person name="Berges J.A."/>
            <person name="Brownlee C."/>
            <person name="Cadoret J.P."/>
            <person name="Chiovitti A."/>
            <person name="Choi C.J."/>
            <person name="Coesel S."/>
            <person name="De Martino A."/>
            <person name="Detter J.C."/>
            <person name="Durkin C."/>
            <person name="Falciatore A."/>
            <person name="Fournet J."/>
            <person name="Haruta M."/>
            <person name="Huysman M.J."/>
            <person name="Jenkins B.D."/>
            <person name="Jiroutova K."/>
            <person name="Jorgensen R.E."/>
            <person name="Joubert Y."/>
            <person name="Kaplan A."/>
            <person name="Kroger N."/>
            <person name="Kroth P.G."/>
            <person name="La Roche J."/>
            <person name="Lindquist E."/>
            <person name="Lommer M."/>
            <person name="Martin-Jezequel V."/>
            <person name="Lopez P.J."/>
            <person name="Lucas S."/>
            <person name="Mangogna M."/>
            <person name="McGinnis K."/>
            <person name="Medlin L.K."/>
            <person name="Montsant A."/>
            <person name="Oudot-Le Secq M.P."/>
            <person name="Napoli C."/>
            <person name="Obornik M."/>
            <person name="Parker M.S."/>
            <person name="Petit J.L."/>
            <person name="Porcel B.M."/>
            <person name="Poulsen N."/>
            <person name="Robison M."/>
            <person name="Rychlewski L."/>
            <person name="Rynearson T.A."/>
            <person name="Schmutz J."/>
            <person name="Shapiro H."/>
            <person name="Siaut M."/>
            <person name="Stanley M."/>
            <person name="Sussman M.R."/>
            <person name="Taylor A.R."/>
            <person name="Vardi A."/>
            <person name="von Dassow P."/>
            <person name="Vyverman W."/>
            <person name="Willis A."/>
            <person name="Wyrwicz L.S."/>
            <person name="Rokhsar D.S."/>
            <person name="Weissenbach J."/>
            <person name="Armbrust E.V."/>
            <person name="Green B.R."/>
            <person name="Van de Peer Y."/>
            <person name="Grigoriev I.V."/>
        </authorList>
    </citation>
    <scope>NUCLEOTIDE SEQUENCE [LARGE SCALE GENOMIC DNA]</scope>
    <source>
        <strain evidence="3 4">CCMP1335</strain>
    </source>
</reference>
<feature type="compositionally biased region" description="Polar residues" evidence="1">
    <location>
        <begin position="201"/>
        <end position="210"/>
    </location>
</feature>
<evidence type="ECO:0000256" key="1">
    <source>
        <dbReference type="SAM" id="MobiDB-lite"/>
    </source>
</evidence>
<dbReference type="eggNOG" id="ENOG502SH0U">
    <property type="taxonomic scope" value="Eukaryota"/>
</dbReference>
<sequence>MHNFPRAALLASVLVSSLGLTATAAGASTGSSWGIASSKGLFAKYQSYSTDTTTLSPSSAFISTRQQQRHRLTRQYNTSTHRPSARVPSIPLFATSLDEDEDDKECDLQQLYQQVQKEDSDWYFQTLSKLLGEEVCDPIELVDCAKEAKEANNSVAKDEELRKVAQGDAASKESGDSITERDSGDAATQQQDGEIDDSTEESMPNETVTITEYDIESIEDEREQSKQRRPAKRIEYIAEDTYSEDKTILNKDDTRMEQQTSLDAYTELASQSSPPSQVVRLVNTFTKEFEDMSPLSKLLELGYNEKQVSKLRPQVLELIVEDNIPRPRRGIPMRWVRLEDEEEDDEDYEWAVEIVDAPLQKQETVDKADGERSGKSNINVDASTEREAANPDIKSPPVKSDTSSKFSGEKGDSVPTTNRLGQDRKERIEEEMADEYTDQSESGRRQRRPLDETSDMPRKRNSRSAPSSRRSSYDNEEEEFERRREHTRRSSSRNREQQRRASPPSRRRELFIDRGEDDDDDPPPNKFWMDIGTFRDFLRAEARLRLKVLGPDWKESVLDESRWRFDLYKRWLYLLDDGVGENPLYTYGDRPRQTRAKRQRREEVQPQQQSSRRERGYDDDLEQPRRRRQSESSQEERTRDVDTNDDNREPERRRRPRAELRGDDERDYEPPRRRKRSDIEEDEADDGISSDESYPLSRNSDVREDDERKPIRNKRSAPPPPRRTRDTQWKNFNDLEESLQRSSARSSGRQSREEYDDDDKIPQDDAPKRRKRSSDDVWREGY</sequence>
<feature type="chain" id="PRO_5002868684" evidence="2">
    <location>
        <begin position="27"/>
        <end position="782"/>
    </location>
</feature>
<dbReference type="EMBL" id="CM000639">
    <property type="protein sequence ID" value="EED94867.1"/>
    <property type="molecule type" value="Genomic_DNA"/>
</dbReference>
<dbReference type="AlphaFoldDB" id="B8BV36"/>